<evidence type="ECO:0000313" key="5">
    <source>
        <dbReference type="Proteomes" id="UP000400981"/>
    </source>
</evidence>
<dbReference type="InterPro" id="IPR038407">
    <property type="entry name" value="v-SNARE_N_sf"/>
</dbReference>
<keyword evidence="2" id="KW-0812">Transmembrane</keyword>
<keyword evidence="2" id="KW-0472">Membrane</keyword>
<sequence>MNDIRTDFMNHRQTLVNDAEALLADIKALLRDLADEANSASDEVRPALTARLQQLTAQLDTLRNMSQQRVSGWVRTTDHYVHEHPWQSVAAAASIAALAAVVGAVMVPVIARGRHAPSDSDLRL</sequence>
<evidence type="ECO:0000259" key="3">
    <source>
        <dbReference type="Pfam" id="PF19029"/>
    </source>
</evidence>
<dbReference type="PANTHER" id="PTHR35893:SF3">
    <property type="entry name" value="INNER MEMBRANE PROTEIN"/>
    <property type="match status" value="1"/>
</dbReference>
<protein>
    <submittedName>
        <fullName evidence="4">Membrane protein</fullName>
    </submittedName>
</protein>
<keyword evidence="5" id="KW-1185">Reference proteome</keyword>
<evidence type="ECO:0000256" key="1">
    <source>
        <dbReference type="SAM" id="Coils"/>
    </source>
</evidence>
<accession>A0A5E4XJ93</accession>
<reference evidence="4 5" key="1">
    <citation type="submission" date="2019-08" db="EMBL/GenBank/DDBJ databases">
        <authorList>
            <person name="Peeters C."/>
        </authorList>
    </citation>
    <scope>NUCLEOTIDE SEQUENCE [LARGE SCALE GENOMIC DNA]</scope>
    <source>
        <strain evidence="4 5">LMG 31012</strain>
    </source>
</reference>
<dbReference type="RefSeq" id="WP_150591004.1">
    <property type="nucleotide sequence ID" value="NZ_CABPSH010000012.1"/>
</dbReference>
<organism evidence="4 5">
    <name type="scientific">Pandoraea eparura</name>
    <dbReference type="NCBI Taxonomy" id="2508291"/>
    <lineage>
        <taxon>Bacteria</taxon>
        <taxon>Pseudomonadati</taxon>
        <taxon>Pseudomonadota</taxon>
        <taxon>Betaproteobacteria</taxon>
        <taxon>Burkholderiales</taxon>
        <taxon>Burkholderiaceae</taxon>
        <taxon>Pandoraea</taxon>
    </lineage>
</organism>
<dbReference type="EMBL" id="CABPSH010000012">
    <property type="protein sequence ID" value="VVE36232.1"/>
    <property type="molecule type" value="Genomic_DNA"/>
</dbReference>
<dbReference type="PANTHER" id="PTHR35893">
    <property type="entry name" value="INNER MEMBRANE PROTEIN-RELATED"/>
    <property type="match status" value="1"/>
</dbReference>
<feature type="coiled-coil region" evidence="1">
    <location>
        <begin position="12"/>
        <end position="65"/>
    </location>
</feature>
<dbReference type="Pfam" id="PF19029">
    <property type="entry name" value="DUF883_C"/>
    <property type="match status" value="1"/>
</dbReference>
<dbReference type="Gene3D" id="1.20.58.400">
    <property type="entry name" value="t-snare proteins"/>
    <property type="match status" value="1"/>
</dbReference>
<dbReference type="Proteomes" id="UP000400981">
    <property type="component" value="Unassembled WGS sequence"/>
</dbReference>
<keyword evidence="1" id="KW-0175">Coiled coil</keyword>
<keyword evidence="2" id="KW-1133">Transmembrane helix</keyword>
<dbReference type="AlphaFoldDB" id="A0A5E4XJ93"/>
<dbReference type="InterPro" id="IPR010279">
    <property type="entry name" value="YqjD/ElaB"/>
</dbReference>
<dbReference type="OrthoDB" id="8970946at2"/>
<gene>
    <name evidence="4" type="ORF">PEP31012_03942</name>
</gene>
<dbReference type="GO" id="GO:0043022">
    <property type="term" value="F:ribosome binding"/>
    <property type="evidence" value="ECO:0007669"/>
    <property type="project" value="InterPro"/>
</dbReference>
<name>A0A5E4XJ93_9BURK</name>
<evidence type="ECO:0000313" key="4">
    <source>
        <dbReference type="EMBL" id="VVE36232.1"/>
    </source>
</evidence>
<feature type="domain" description="DUF883" evidence="3">
    <location>
        <begin position="77"/>
        <end position="101"/>
    </location>
</feature>
<proteinExistence type="predicted"/>
<evidence type="ECO:0000256" key="2">
    <source>
        <dbReference type="SAM" id="Phobius"/>
    </source>
</evidence>
<feature type="transmembrane region" description="Helical" evidence="2">
    <location>
        <begin position="89"/>
        <end position="111"/>
    </location>
</feature>
<dbReference type="InterPro" id="IPR043605">
    <property type="entry name" value="DUF883_C"/>
</dbReference>